<dbReference type="Proteomes" id="UP000199415">
    <property type="component" value="Unassembled WGS sequence"/>
</dbReference>
<dbReference type="Gene3D" id="3.40.50.150">
    <property type="entry name" value="Vaccinia Virus protein VP39"/>
    <property type="match status" value="1"/>
</dbReference>
<proteinExistence type="predicted"/>
<dbReference type="InterPro" id="IPR013217">
    <property type="entry name" value="Methyltransf_12"/>
</dbReference>
<dbReference type="Pfam" id="PF10119">
    <property type="entry name" value="MethyTransf_Reg"/>
    <property type="match status" value="1"/>
</dbReference>
<evidence type="ECO:0000259" key="1">
    <source>
        <dbReference type="Pfam" id="PF08242"/>
    </source>
</evidence>
<organism evidence="3 4">
    <name type="scientific">Limimonas halophila</name>
    <dbReference type="NCBI Taxonomy" id="1082479"/>
    <lineage>
        <taxon>Bacteria</taxon>
        <taxon>Pseudomonadati</taxon>
        <taxon>Pseudomonadota</taxon>
        <taxon>Alphaproteobacteria</taxon>
        <taxon>Rhodospirillales</taxon>
        <taxon>Rhodovibrionaceae</taxon>
        <taxon>Limimonas</taxon>
    </lineage>
</organism>
<keyword evidence="3" id="KW-0489">Methyltransferase</keyword>
<accession>A0A1G7Q389</accession>
<dbReference type="PANTHER" id="PTHR43861">
    <property type="entry name" value="TRANS-ACONITATE 2-METHYLTRANSFERASE-RELATED"/>
    <property type="match status" value="1"/>
</dbReference>
<dbReference type="InterPro" id="IPR029063">
    <property type="entry name" value="SAM-dependent_MTases_sf"/>
</dbReference>
<gene>
    <name evidence="3" type="ORF">SAMN05216241_103205</name>
</gene>
<dbReference type="SUPFAM" id="SSF53335">
    <property type="entry name" value="S-adenosyl-L-methionine-dependent methyltransferases"/>
    <property type="match status" value="1"/>
</dbReference>
<dbReference type="InterPro" id="IPR018773">
    <property type="entry name" value="MeTrfase_reg_dom_prd"/>
</dbReference>
<sequence>MEQQAAASAPTTSGYYARDVAFRSGVIHLQSPVNIAYTAASQGFVPPDPCQPFTYMDLGCGDGTTLNAWASIYPDSEFVGIDFNPGHIERARRVAREAGLENVRFLEASFADVDPAELPAFDFIGMNGIYSWLEEDLLAAARSLVGATLKPGGLFYVEFTLLPGTISQWPLWHLIQGLVPPEVGADSRERANTALNLLEKLVQGGMGYLRNHPQARQAALNYIQNRKTSTNTVDHFAHNALASGFRPRFFTEMANEMAGIGLSYVGRAATRLNELEVSVPVQQANLLREVEDPDLRELLIDYIRNDGNRRAVWVKDGQRDEAGASDFLFKVFHVTANRPTERMPRYLTRVDNTRFELSGGGYDKLFAALGVSSRRIGDLDVAAQVTPDLLVPAVRRVLATGEFTLSLQPTHLDPEAEAPHAIAMPNPVNRRLLGEAAEEHRACGLVSPVSGGRVTGLGAFQVLFLDAWLRHGRDARLDTVAAVAPQMSGTARINGEDIQACDLTHEHLTVLLERFDRAQVPTLLAYGVIEPAHATDHENTADADGAQ</sequence>
<protein>
    <submittedName>
        <fullName evidence="3">Predicted methyltransferase regulatory domain-containing protein</fullName>
    </submittedName>
</protein>
<evidence type="ECO:0000313" key="3">
    <source>
        <dbReference type="EMBL" id="SDF92951.1"/>
    </source>
</evidence>
<dbReference type="AlphaFoldDB" id="A0A1G7Q389"/>
<dbReference type="GO" id="GO:0008168">
    <property type="term" value="F:methyltransferase activity"/>
    <property type="evidence" value="ECO:0007669"/>
    <property type="project" value="UniProtKB-KW"/>
</dbReference>
<dbReference type="EMBL" id="FNCE01000003">
    <property type="protein sequence ID" value="SDF92951.1"/>
    <property type="molecule type" value="Genomic_DNA"/>
</dbReference>
<name>A0A1G7Q389_9PROT</name>
<dbReference type="CDD" id="cd02440">
    <property type="entry name" value="AdoMet_MTases"/>
    <property type="match status" value="1"/>
</dbReference>
<dbReference type="Pfam" id="PF08242">
    <property type="entry name" value="Methyltransf_12"/>
    <property type="match status" value="1"/>
</dbReference>
<keyword evidence="4" id="KW-1185">Reference proteome</keyword>
<evidence type="ECO:0000313" key="4">
    <source>
        <dbReference type="Proteomes" id="UP000199415"/>
    </source>
</evidence>
<dbReference type="RefSeq" id="WP_176758554.1">
    <property type="nucleotide sequence ID" value="NZ_FNCE01000003.1"/>
</dbReference>
<dbReference type="GO" id="GO:0032259">
    <property type="term" value="P:methylation"/>
    <property type="evidence" value="ECO:0007669"/>
    <property type="project" value="UniProtKB-KW"/>
</dbReference>
<keyword evidence="3" id="KW-0808">Transferase</keyword>
<evidence type="ECO:0000259" key="2">
    <source>
        <dbReference type="Pfam" id="PF10119"/>
    </source>
</evidence>
<reference evidence="3 4" key="1">
    <citation type="submission" date="2016-10" db="EMBL/GenBank/DDBJ databases">
        <authorList>
            <person name="de Groot N.N."/>
        </authorList>
    </citation>
    <scope>NUCLEOTIDE SEQUENCE [LARGE SCALE GENOMIC DNA]</scope>
    <source>
        <strain evidence="3 4">DSM 25584</strain>
    </source>
</reference>
<dbReference type="STRING" id="1082479.SAMN05216241_103205"/>
<feature type="domain" description="Methyltransferase type 12" evidence="1">
    <location>
        <begin position="56"/>
        <end position="155"/>
    </location>
</feature>
<feature type="domain" description="Methyltransferase regulatory" evidence="2">
    <location>
        <begin position="236"/>
        <end position="315"/>
    </location>
</feature>